<reference evidence="4" key="1">
    <citation type="submission" date="2023-07" db="EMBL/GenBank/DDBJ databases">
        <title>Sorghum-associated microbial communities from plants grown in Nebraska, USA.</title>
        <authorList>
            <person name="Schachtman D."/>
        </authorList>
    </citation>
    <scope>NUCLEOTIDE SEQUENCE</scope>
    <source>
        <strain evidence="4">BE261</strain>
    </source>
</reference>
<feature type="transmembrane region" description="Helical" evidence="2">
    <location>
        <begin position="299"/>
        <end position="317"/>
    </location>
</feature>
<dbReference type="InterPro" id="IPR002656">
    <property type="entry name" value="Acyl_transf_3_dom"/>
</dbReference>
<dbReference type="GO" id="GO:0000271">
    <property type="term" value="P:polysaccharide biosynthetic process"/>
    <property type="evidence" value="ECO:0007669"/>
    <property type="project" value="TreeGrafter"/>
</dbReference>
<name>A0AAW8N7A8_PSEOX</name>
<feature type="region of interest" description="Disordered" evidence="1">
    <location>
        <begin position="354"/>
        <end position="390"/>
    </location>
</feature>
<proteinExistence type="predicted"/>
<sequence>MPRSIDRHELWFGSKLNPRRNSLNLIRLVLALAVLVHHCWPLMGLGGGPEFAGEWLGGWAVAGFFSISGYLITGSRLNNRLGDYLVHRVARIMPAFLTCLLFMVVVIAPLGYLAAKGTLSGYLSTTTTPLNYLFSNMFLKMQYADISGGPYGVPYPGAWNGSLWSLYYEFVCYLIIAALGLFALIRKSPWPITIAFVASVLVQANIEKVSVFLGQNYDFVLLMRLLPFFLGGSVLFLWRHRVGLHWIPGILAILSSLIIMSAFPGWGGPACGALVAYALLWISSWLPSPEFVHRNDISYGVYIYAFPVQQLLAVYGLHHFGLAAYMTLSAGITIGLALASWFFVEQPIMKRVRKGKSDSGAPRNESKSSLPEETNGIEKQGSITATTQVN</sequence>
<dbReference type="AlphaFoldDB" id="A0AAW8N7A8"/>
<evidence type="ECO:0000256" key="2">
    <source>
        <dbReference type="SAM" id="Phobius"/>
    </source>
</evidence>
<comment type="caution">
    <text evidence="4">The sequence shown here is derived from an EMBL/GenBank/DDBJ whole genome shotgun (WGS) entry which is preliminary data.</text>
</comment>
<organism evidence="4 5">
    <name type="scientific">Pseudarthrobacter oxydans</name>
    <name type="common">Arthrobacter oxydans</name>
    <dbReference type="NCBI Taxonomy" id="1671"/>
    <lineage>
        <taxon>Bacteria</taxon>
        <taxon>Bacillati</taxon>
        <taxon>Actinomycetota</taxon>
        <taxon>Actinomycetes</taxon>
        <taxon>Micrococcales</taxon>
        <taxon>Micrococcaceae</taxon>
        <taxon>Pseudarthrobacter</taxon>
    </lineage>
</organism>
<accession>A0AAW8N7A8</accession>
<dbReference type="Proteomes" id="UP001262032">
    <property type="component" value="Unassembled WGS sequence"/>
</dbReference>
<dbReference type="InterPro" id="IPR050879">
    <property type="entry name" value="Acyltransferase_3"/>
</dbReference>
<feature type="transmembrane region" description="Helical" evidence="2">
    <location>
        <begin position="94"/>
        <end position="115"/>
    </location>
</feature>
<gene>
    <name evidence="4" type="ORF">J2X12_000108</name>
</gene>
<feature type="transmembrane region" description="Helical" evidence="2">
    <location>
        <begin position="243"/>
        <end position="260"/>
    </location>
</feature>
<dbReference type="GO" id="GO:0016020">
    <property type="term" value="C:membrane"/>
    <property type="evidence" value="ECO:0007669"/>
    <property type="project" value="TreeGrafter"/>
</dbReference>
<feature type="transmembrane region" description="Helical" evidence="2">
    <location>
        <begin position="266"/>
        <end position="287"/>
    </location>
</feature>
<evidence type="ECO:0000259" key="3">
    <source>
        <dbReference type="Pfam" id="PF01757"/>
    </source>
</evidence>
<feature type="transmembrane region" description="Helical" evidence="2">
    <location>
        <begin position="55"/>
        <end position="73"/>
    </location>
</feature>
<evidence type="ECO:0000313" key="4">
    <source>
        <dbReference type="EMBL" id="MDR7162107.1"/>
    </source>
</evidence>
<keyword evidence="2" id="KW-1133">Transmembrane helix</keyword>
<dbReference type="RefSeq" id="WP_310111047.1">
    <property type="nucleotide sequence ID" value="NZ_JAVDTN010000005.1"/>
</dbReference>
<feature type="transmembrane region" description="Helical" evidence="2">
    <location>
        <begin position="192"/>
        <end position="213"/>
    </location>
</feature>
<dbReference type="GO" id="GO:0016747">
    <property type="term" value="F:acyltransferase activity, transferring groups other than amino-acyl groups"/>
    <property type="evidence" value="ECO:0007669"/>
    <property type="project" value="InterPro"/>
</dbReference>
<dbReference type="PANTHER" id="PTHR23028:SF53">
    <property type="entry name" value="ACYL_TRANSF_3 DOMAIN-CONTAINING PROTEIN"/>
    <property type="match status" value="1"/>
</dbReference>
<protein>
    <submittedName>
        <fullName evidence="4">Peptidoglycan/LPS O-acetylase OafA/YrhL</fullName>
    </submittedName>
</protein>
<keyword evidence="2" id="KW-0472">Membrane</keyword>
<feature type="transmembrane region" description="Helical" evidence="2">
    <location>
        <begin position="323"/>
        <end position="344"/>
    </location>
</feature>
<evidence type="ECO:0000256" key="1">
    <source>
        <dbReference type="SAM" id="MobiDB-lite"/>
    </source>
</evidence>
<feature type="transmembrane region" description="Helical" evidence="2">
    <location>
        <begin position="219"/>
        <end position="238"/>
    </location>
</feature>
<feature type="transmembrane region" description="Helical" evidence="2">
    <location>
        <begin position="166"/>
        <end position="185"/>
    </location>
</feature>
<dbReference type="PANTHER" id="PTHR23028">
    <property type="entry name" value="ACETYLTRANSFERASE"/>
    <property type="match status" value="1"/>
</dbReference>
<evidence type="ECO:0000313" key="5">
    <source>
        <dbReference type="Proteomes" id="UP001262032"/>
    </source>
</evidence>
<feature type="compositionally biased region" description="Polar residues" evidence="1">
    <location>
        <begin position="381"/>
        <end position="390"/>
    </location>
</feature>
<feature type="domain" description="Acyltransferase 3" evidence="3">
    <location>
        <begin position="21"/>
        <end position="339"/>
    </location>
</feature>
<feature type="transmembrane region" description="Helical" evidence="2">
    <location>
        <begin position="25"/>
        <end position="43"/>
    </location>
</feature>
<keyword evidence="2" id="KW-0812">Transmembrane</keyword>
<dbReference type="EMBL" id="JAVDWN010000001">
    <property type="protein sequence ID" value="MDR7162107.1"/>
    <property type="molecule type" value="Genomic_DNA"/>
</dbReference>
<dbReference type="GeneID" id="97422189"/>
<dbReference type="Pfam" id="PF01757">
    <property type="entry name" value="Acyl_transf_3"/>
    <property type="match status" value="1"/>
</dbReference>